<dbReference type="InterPro" id="IPR012827">
    <property type="entry name" value="Hemerythrin_metal-bd"/>
</dbReference>
<dbReference type="InterPro" id="IPR050669">
    <property type="entry name" value="Hemerythrin"/>
</dbReference>
<dbReference type="PANTHER" id="PTHR37164">
    <property type="entry name" value="BACTERIOHEMERYTHRIN"/>
    <property type="match status" value="1"/>
</dbReference>
<evidence type="ECO:0000256" key="2">
    <source>
        <dbReference type="ARBA" id="ARBA00022723"/>
    </source>
</evidence>
<dbReference type="NCBIfam" id="TIGR02481">
    <property type="entry name" value="hemeryth_dom"/>
    <property type="match status" value="1"/>
</dbReference>
<dbReference type="STRING" id="112901.SAMN04488500_10715"/>
<reference evidence="5 6" key="1">
    <citation type="submission" date="2017-04" db="EMBL/GenBank/DDBJ databases">
        <authorList>
            <person name="Afonso C.L."/>
            <person name="Miller P.J."/>
            <person name="Scott M.A."/>
            <person name="Spackman E."/>
            <person name="Goraichik I."/>
            <person name="Dimitrov K.M."/>
            <person name="Suarez D.L."/>
            <person name="Swayne D.E."/>
        </authorList>
    </citation>
    <scope>NUCLEOTIDE SEQUENCE [LARGE SCALE GENOMIC DNA]</scope>
    <source>
        <strain evidence="5 6">DSM 5090</strain>
    </source>
</reference>
<dbReference type="Pfam" id="PF01814">
    <property type="entry name" value="Hemerythrin"/>
    <property type="match status" value="1"/>
</dbReference>
<dbReference type="EMBL" id="FWXI01000007">
    <property type="protein sequence ID" value="SMC69915.1"/>
    <property type="molecule type" value="Genomic_DNA"/>
</dbReference>
<dbReference type="Gene3D" id="1.20.120.50">
    <property type="entry name" value="Hemerythrin-like"/>
    <property type="match status" value="1"/>
</dbReference>
<dbReference type="OrthoDB" id="9797092at2"/>
<gene>
    <name evidence="5" type="ORF">SAMN04488500_10715</name>
</gene>
<keyword evidence="3" id="KW-0408">Iron</keyword>
<dbReference type="InterPro" id="IPR035938">
    <property type="entry name" value="Hemerythrin-like_sf"/>
</dbReference>
<feature type="domain" description="Hemerythrin-like" evidence="4">
    <location>
        <begin position="10"/>
        <end position="129"/>
    </location>
</feature>
<dbReference type="CDD" id="cd12107">
    <property type="entry name" value="Hemerythrin"/>
    <property type="match status" value="1"/>
</dbReference>
<dbReference type="RefSeq" id="WP_084575531.1">
    <property type="nucleotide sequence ID" value="NZ_CP155572.1"/>
</dbReference>
<dbReference type="Proteomes" id="UP000192738">
    <property type="component" value="Unassembled WGS sequence"/>
</dbReference>
<dbReference type="InterPro" id="IPR012312">
    <property type="entry name" value="Hemerythrin-like"/>
</dbReference>
<name>A0A1W2BAC5_9FIRM</name>
<organism evidence="5 6">
    <name type="scientific">Sporomusa malonica</name>
    <dbReference type="NCBI Taxonomy" id="112901"/>
    <lineage>
        <taxon>Bacteria</taxon>
        <taxon>Bacillati</taxon>
        <taxon>Bacillota</taxon>
        <taxon>Negativicutes</taxon>
        <taxon>Selenomonadales</taxon>
        <taxon>Sporomusaceae</taxon>
        <taxon>Sporomusa</taxon>
    </lineage>
</organism>
<dbReference type="AlphaFoldDB" id="A0A1W2BAC5"/>
<evidence type="ECO:0000313" key="5">
    <source>
        <dbReference type="EMBL" id="SMC69915.1"/>
    </source>
</evidence>
<dbReference type="PANTHER" id="PTHR37164:SF1">
    <property type="entry name" value="BACTERIOHEMERYTHRIN"/>
    <property type="match status" value="1"/>
</dbReference>
<accession>A0A1W2BAC5</accession>
<evidence type="ECO:0000313" key="6">
    <source>
        <dbReference type="Proteomes" id="UP000192738"/>
    </source>
</evidence>
<comment type="similarity">
    <text evidence="1">Belongs to the hemerythrin family.</text>
</comment>
<dbReference type="SUPFAM" id="SSF47188">
    <property type="entry name" value="Hemerythrin-like"/>
    <property type="match status" value="1"/>
</dbReference>
<dbReference type="NCBIfam" id="NF033749">
    <property type="entry name" value="bact_hemeryth"/>
    <property type="match status" value="1"/>
</dbReference>
<keyword evidence="2" id="KW-0479">Metal-binding</keyword>
<keyword evidence="6" id="KW-1185">Reference proteome</keyword>
<dbReference type="GO" id="GO:0046872">
    <property type="term" value="F:metal ion binding"/>
    <property type="evidence" value="ECO:0007669"/>
    <property type="project" value="UniProtKB-KW"/>
</dbReference>
<evidence type="ECO:0000256" key="1">
    <source>
        <dbReference type="ARBA" id="ARBA00010587"/>
    </source>
</evidence>
<evidence type="ECO:0000259" key="4">
    <source>
        <dbReference type="Pfam" id="PF01814"/>
    </source>
</evidence>
<sequence length="139" mass="16765">MMWKEKYKIGIRTIDEQHEELFYRVSQFVKLLHQEDPWQEKLSQIKETMEFMQSYVIIHFDYEEAYQKEINYPNHEGHRKIHEDFKREIGKYAETFATEGYNEELVQQLGGKLMTWLINHVVADDLKMAQYIGQEAGKS</sequence>
<protein>
    <submittedName>
        <fullName evidence="5">Hemerythrin</fullName>
    </submittedName>
</protein>
<proteinExistence type="inferred from homology"/>
<evidence type="ECO:0000256" key="3">
    <source>
        <dbReference type="ARBA" id="ARBA00023004"/>
    </source>
</evidence>